<evidence type="ECO:0000313" key="3">
    <source>
        <dbReference type="Proteomes" id="UP000831534"/>
    </source>
</evidence>
<dbReference type="KEGG" id="ckh:LVJ77_00815"/>
<dbReference type="Proteomes" id="UP000831534">
    <property type="component" value="Chromosome"/>
</dbReference>
<feature type="transmembrane region" description="Helical" evidence="1">
    <location>
        <begin position="122"/>
        <end position="142"/>
    </location>
</feature>
<dbReference type="EMBL" id="CP091521">
    <property type="protein sequence ID" value="UOP04935.2"/>
    <property type="molecule type" value="Genomic_DNA"/>
</dbReference>
<keyword evidence="1" id="KW-1133">Transmembrane helix</keyword>
<keyword evidence="3" id="KW-1185">Reference proteome</keyword>
<keyword evidence="1" id="KW-0812">Transmembrane</keyword>
<organism evidence="2 3">
    <name type="scientific">Conchiformibius kuhniae</name>
    <dbReference type="NCBI Taxonomy" id="211502"/>
    <lineage>
        <taxon>Bacteria</taxon>
        <taxon>Pseudomonadati</taxon>
        <taxon>Pseudomonadota</taxon>
        <taxon>Betaproteobacteria</taxon>
        <taxon>Neisseriales</taxon>
        <taxon>Neisseriaceae</taxon>
        <taxon>Conchiformibius</taxon>
    </lineage>
</organism>
<accession>A0A8T9MVQ8</accession>
<reference evidence="2" key="1">
    <citation type="journal article" date="2022" name="Res Sq">
        <title>Evolution of multicellular longitudinally dividing oral cavity symbionts (Neisseriaceae).</title>
        <authorList>
            <person name="Nyongesa S."/>
            <person name="Weber P."/>
            <person name="Bernet E."/>
            <person name="Pullido F."/>
            <person name="Nieckarz M."/>
            <person name="Delaby M."/>
            <person name="Nieves C."/>
            <person name="Viehboeck T."/>
            <person name="Krause N."/>
            <person name="Rivera-Millot A."/>
            <person name="Nakamura A."/>
            <person name="Vischer N."/>
            <person name="VanNieuwenhze M."/>
            <person name="Brun Y."/>
            <person name="Cava F."/>
            <person name="Bulgheresi S."/>
            <person name="Veyrier F."/>
        </authorList>
    </citation>
    <scope>NUCLEOTIDE SEQUENCE</scope>
    <source>
        <strain evidence="2">17694</strain>
    </source>
</reference>
<dbReference type="AlphaFoldDB" id="A0A8T9MVQ8"/>
<keyword evidence="1" id="KW-0472">Membrane</keyword>
<evidence type="ECO:0000313" key="2">
    <source>
        <dbReference type="EMBL" id="UOP04935.2"/>
    </source>
</evidence>
<protein>
    <submittedName>
        <fullName evidence="2">Uncharacterized protein</fullName>
    </submittedName>
</protein>
<gene>
    <name evidence="2" type="ORF">LVJ77_00815</name>
</gene>
<feature type="transmembrane region" description="Helical" evidence="1">
    <location>
        <begin position="87"/>
        <end position="110"/>
    </location>
</feature>
<proteinExistence type="predicted"/>
<reference evidence="2" key="2">
    <citation type="submission" date="2024-09" db="EMBL/GenBank/DDBJ databases">
        <authorList>
            <person name="Veyrier F.J."/>
        </authorList>
    </citation>
    <scope>NUCLEOTIDE SEQUENCE</scope>
    <source>
        <strain evidence="2">17694</strain>
    </source>
</reference>
<evidence type="ECO:0000256" key="1">
    <source>
        <dbReference type="SAM" id="Phobius"/>
    </source>
</evidence>
<name>A0A8T9MVQ8_9NEIS</name>
<sequence>MNQPAVWQGSQRQWQLSWQDIVMVTSPSSHCFAFHNRYGAPKLLQSRLLKGGSHDLFPMLQQSIAALRLHQPPHITPTTSLFYSWQLGLVFLFYALFSLLLAYVAIMTLWQEVMNGNAPHFGWLLFVFGGLLSGSLGLYLFWHWLPTLFYRRPVLILDGKGITVRCPFAALFPRNREWQKAWCDIERITLMKKLGSTDYWLPPIYHLCVRSNEATRQVGVYSMKGGAHAVYHTVLLYHAAHTKPAQSWRECLEQQLQELSSLEQPLQGEIEPLLKKQKNG</sequence>
<dbReference type="RefSeq" id="WP_156900776.1">
    <property type="nucleotide sequence ID" value="NZ_CP091521.1"/>
</dbReference>